<gene>
    <name evidence="1" type="ORF">ERS132444_01774</name>
</gene>
<dbReference type="AlphaFoldDB" id="A0A123U2H8"/>
<reference evidence="1 2" key="1">
    <citation type="submission" date="2016-02" db="EMBL/GenBank/DDBJ databases">
        <authorList>
            <consortium name="Pathogen Informatics"/>
        </authorList>
    </citation>
    <scope>NUCLEOTIDE SEQUENCE [LARGE SCALE GENOMIC DNA]</scope>
    <source>
        <strain evidence="1 2">LSS82</strain>
    </source>
</reference>
<evidence type="ECO:0000313" key="2">
    <source>
        <dbReference type="Proteomes" id="UP000074825"/>
    </source>
</evidence>
<dbReference type="EMBL" id="FIIF01000014">
    <property type="protein sequence ID" value="CYV92587.1"/>
    <property type="molecule type" value="Genomic_DNA"/>
</dbReference>
<accession>A0A123U2H8</accession>
<protein>
    <submittedName>
        <fullName evidence="1">Putative pilus subunit protein</fullName>
    </submittedName>
</protein>
<evidence type="ECO:0000313" key="1">
    <source>
        <dbReference type="EMBL" id="CYV92587.1"/>
    </source>
</evidence>
<sequence>MLILPAITLETDSQESVLQSVYNQPTTVEQPVQEEQAESQLAQVQSAGSLFAEHENITVQVNYEEHTFERPVRLQVLPSEDITKYSDRVSSILEENSQIVQQDHSCELSFLNESGEKIEPQKEVRVSFTFKIVYLYKKVRQNGSSIISKIMI</sequence>
<dbReference type="Proteomes" id="UP000074825">
    <property type="component" value="Unassembled WGS sequence"/>
</dbReference>
<organism evidence="1 2">
    <name type="scientific">Streptococcus suis</name>
    <dbReference type="NCBI Taxonomy" id="1307"/>
    <lineage>
        <taxon>Bacteria</taxon>
        <taxon>Bacillati</taxon>
        <taxon>Bacillota</taxon>
        <taxon>Bacilli</taxon>
        <taxon>Lactobacillales</taxon>
        <taxon>Streptococcaceae</taxon>
        <taxon>Streptococcus</taxon>
    </lineage>
</organism>
<name>A0A123U2H8_STRSU</name>
<dbReference type="RefSeq" id="WP_228477053.1">
    <property type="nucleotide sequence ID" value="NZ_CEDN01000002.1"/>
</dbReference>
<proteinExistence type="predicted"/>